<reference evidence="1 2" key="1">
    <citation type="journal article" date="2022" name="Plant J.">
        <title>Chromosome-level genome of Camellia lanceoleosa provides a valuable resource for understanding genome evolution and self-incompatibility.</title>
        <authorList>
            <person name="Gong W."/>
            <person name="Xiao S."/>
            <person name="Wang L."/>
            <person name="Liao Z."/>
            <person name="Chang Y."/>
            <person name="Mo W."/>
            <person name="Hu G."/>
            <person name="Li W."/>
            <person name="Zhao G."/>
            <person name="Zhu H."/>
            <person name="Hu X."/>
            <person name="Ji K."/>
            <person name="Xiang X."/>
            <person name="Song Q."/>
            <person name="Yuan D."/>
            <person name="Jin S."/>
            <person name="Zhang L."/>
        </authorList>
    </citation>
    <scope>NUCLEOTIDE SEQUENCE [LARGE SCALE GENOMIC DNA]</scope>
    <source>
        <strain evidence="1">SQ_2022a</strain>
    </source>
</reference>
<comment type="caution">
    <text evidence="1">The sequence shown here is derived from an EMBL/GenBank/DDBJ whole genome shotgun (WGS) entry which is preliminary data.</text>
</comment>
<gene>
    <name evidence="1" type="ORF">LOK49_LG05G02082</name>
</gene>
<sequence length="404" mass="42725">MEVFYTNMGGGGPLVELGLPATVGGATNGTDKDGLDLAQSNREDFRRTGVKEYLLRFGEDATVRVGRSHLGPTRLIGGQQKARVGFAKTKFQNDGGRPKQKWATKNLFNKHGPFSTLLSPRWNRRPTTQILQSRRPFPVQALSLSRVRGTQTEAAQANPSVCRVFSTLRDGFGSNPFDGASPVTCASMGLADRSPTGPRQSSSSGVGFGQHLVPEEAVVGSNEVTMLSLATRTAAGGDDLGSPRLAKEDGFSSSVEDGEIPLAMAVLKGVSWADGVEQSELPSTDGLALVLQPLAMEGGGSDDLLGQHQNMFQNCGGLDGPEVPSSEAVLNWVLERIGEVSRCLGVSFVGHEEEAMQLFAAVEASWQQGAPSSGVVDERLPSPGKIALTCFPGAVNEISITNEV</sequence>
<evidence type="ECO:0000313" key="2">
    <source>
        <dbReference type="Proteomes" id="UP001060215"/>
    </source>
</evidence>
<dbReference type="EMBL" id="CM045761">
    <property type="protein sequence ID" value="KAI8014178.1"/>
    <property type="molecule type" value="Genomic_DNA"/>
</dbReference>
<evidence type="ECO:0000313" key="1">
    <source>
        <dbReference type="EMBL" id="KAI8014178.1"/>
    </source>
</evidence>
<proteinExistence type="predicted"/>
<name>A0ACC0HKL6_9ERIC</name>
<organism evidence="1 2">
    <name type="scientific">Camellia lanceoleosa</name>
    <dbReference type="NCBI Taxonomy" id="1840588"/>
    <lineage>
        <taxon>Eukaryota</taxon>
        <taxon>Viridiplantae</taxon>
        <taxon>Streptophyta</taxon>
        <taxon>Embryophyta</taxon>
        <taxon>Tracheophyta</taxon>
        <taxon>Spermatophyta</taxon>
        <taxon>Magnoliopsida</taxon>
        <taxon>eudicotyledons</taxon>
        <taxon>Gunneridae</taxon>
        <taxon>Pentapetalae</taxon>
        <taxon>asterids</taxon>
        <taxon>Ericales</taxon>
        <taxon>Theaceae</taxon>
        <taxon>Camellia</taxon>
    </lineage>
</organism>
<accession>A0ACC0HKL6</accession>
<protein>
    <submittedName>
        <fullName evidence="1">Uncharacterized protein</fullName>
    </submittedName>
</protein>
<keyword evidence="2" id="KW-1185">Reference proteome</keyword>
<dbReference type="Proteomes" id="UP001060215">
    <property type="component" value="Chromosome 4"/>
</dbReference>